<evidence type="ECO:0000259" key="6">
    <source>
        <dbReference type="Pfam" id="PF01061"/>
    </source>
</evidence>
<keyword evidence="4 5" id="KW-0472">Membrane</keyword>
<evidence type="ECO:0000313" key="8">
    <source>
        <dbReference type="Proteomes" id="UP000054526"/>
    </source>
</evidence>
<evidence type="ECO:0000256" key="1">
    <source>
        <dbReference type="ARBA" id="ARBA00004141"/>
    </source>
</evidence>
<feature type="transmembrane region" description="Helical" evidence="5">
    <location>
        <begin position="64"/>
        <end position="83"/>
    </location>
</feature>
<dbReference type="EMBL" id="JXAL01000008">
    <property type="protein sequence ID" value="KIL36487.1"/>
    <property type="molecule type" value="Genomic_DNA"/>
</dbReference>
<evidence type="ECO:0000313" key="7">
    <source>
        <dbReference type="EMBL" id="KIL36487.1"/>
    </source>
</evidence>
<comment type="caution">
    <text evidence="7">The sequence shown here is derived from an EMBL/GenBank/DDBJ whole genome shotgun (WGS) entry which is preliminary data.</text>
</comment>
<dbReference type="PANTHER" id="PTHR43077:SF5">
    <property type="entry name" value="PHAGE INFECTION PROTEIN"/>
    <property type="match status" value="1"/>
</dbReference>
<dbReference type="Pfam" id="PF01061">
    <property type="entry name" value="ABC2_membrane"/>
    <property type="match status" value="1"/>
</dbReference>
<proteinExistence type="predicted"/>
<accession>A0ABR5A6E7</accession>
<dbReference type="PANTHER" id="PTHR43077">
    <property type="entry name" value="TRANSPORT PERMEASE YVFS-RELATED"/>
    <property type="match status" value="1"/>
</dbReference>
<protein>
    <recommendedName>
        <fullName evidence="6">ABC-2 type transporter transmembrane domain-containing protein</fullName>
    </recommendedName>
</protein>
<evidence type="ECO:0000256" key="3">
    <source>
        <dbReference type="ARBA" id="ARBA00022989"/>
    </source>
</evidence>
<evidence type="ECO:0000256" key="5">
    <source>
        <dbReference type="SAM" id="Phobius"/>
    </source>
</evidence>
<sequence>MSKVLLFAPVVLLQTVLVDSVLLYGFGLQVSNVPLFYGVSIAIALTFMKILQFFITLADQIGRFIGVVLLTLQLAASAGTYPAELLPAWLQAIGPWMPMTHAISALRLVVAGGAAGEIGSELLVLAVYARYLSYSRWCCLS</sequence>
<keyword evidence="2 5" id="KW-0812">Transmembrane</keyword>
<evidence type="ECO:0000256" key="4">
    <source>
        <dbReference type="ARBA" id="ARBA00023136"/>
    </source>
</evidence>
<dbReference type="Proteomes" id="UP000054526">
    <property type="component" value="Unassembled WGS sequence"/>
</dbReference>
<comment type="subcellular location">
    <subcellularLocation>
        <location evidence="1">Membrane</location>
        <topology evidence="1">Multi-pass membrane protein</topology>
    </subcellularLocation>
</comment>
<feature type="transmembrane region" description="Helical" evidence="5">
    <location>
        <begin position="103"/>
        <end position="128"/>
    </location>
</feature>
<name>A0ABR5A6E7_9BACL</name>
<feature type="domain" description="ABC-2 type transporter transmembrane" evidence="6">
    <location>
        <begin position="1"/>
        <end position="108"/>
    </location>
</feature>
<feature type="transmembrane region" description="Helical" evidence="5">
    <location>
        <begin position="34"/>
        <end position="57"/>
    </location>
</feature>
<evidence type="ECO:0000256" key="2">
    <source>
        <dbReference type="ARBA" id="ARBA00022692"/>
    </source>
</evidence>
<dbReference type="InterPro" id="IPR017501">
    <property type="entry name" value="Phage_infect_YhgE_C"/>
</dbReference>
<keyword evidence="8" id="KW-1185">Reference proteome</keyword>
<reference evidence="7 8" key="1">
    <citation type="submission" date="2014-12" db="EMBL/GenBank/DDBJ databases">
        <title>Draft genome sequence of Cohnella kolymensis strain B-2846.</title>
        <authorList>
            <person name="Karlyshev A.V."/>
            <person name="Kudryashova E.B."/>
        </authorList>
    </citation>
    <scope>NUCLEOTIDE SEQUENCE [LARGE SCALE GENOMIC DNA]</scope>
    <source>
        <strain evidence="7 8">VKM B-2846</strain>
    </source>
</reference>
<dbReference type="InterPro" id="IPR051328">
    <property type="entry name" value="T7SS_ABC-Transporter"/>
</dbReference>
<dbReference type="InterPro" id="IPR013525">
    <property type="entry name" value="ABC2_TM"/>
</dbReference>
<gene>
    <name evidence="7" type="ORF">SD71_07750</name>
</gene>
<dbReference type="NCBIfam" id="TIGR03062">
    <property type="entry name" value="pip_yhgE_Cterm"/>
    <property type="match status" value="1"/>
</dbReference>
<keyword evidence="3 5" id="KW-1133">Transmembrane helix</keyword>
<organism evidence="7 8">
    <name type="scientific">Cohnella kolymensis</name>
    <dbReference type="NCBI Taxonomy" id="1590652"/>
    <lineage>
        <taxon>Bacteria</taxon>
        <taxon>Bacillati</taxon>
        <taxon>Bacillota</taxon>
        <taxon>Bacilli</taxon>
        <taxon>Bacillales</taxon>
        <taxon>Paenibacillaceae</taxon>
        <taxon>Cohnella</taxon>
    </lineage>
</organism>